<feature type="transmembrane region" description="Helical" evidence="1">
    <location>
        <begin position="177"/>
        <end position="199"/>
    </location>
</feature>
<organism evidence="2 3">
    <name type="scientific">Lachnobacterium bovis</name>
    <dbReference type="NCBI Taxonomy" id="140626"/>
    <lineage>
        <taxon>Bacteria</taxon>
        <taxon>Bacillati</taxon>
        <taxon>Bacillota</taxon>
        <taxon>Clostridia</taxon>
        <taxon>Lachnospirales</taxon>
        <taxon>Lachnospiraceae</taxon>
        <taxon>Lachnobacterium</taxon>
    </lineage>
</organism>
<evidence type="ECO:0000313" key="3">
    <source>
        <dbReference type="Proteomes" id="UP000182471"/>
    </source>
</evidence>
<proteinExistence type="predicted"/>
<dbReference type="Proteomes" id="UP000182471">
    <property type="component" value="Unassembled WGS sequence"/>
</dbReference>
<accession>A0A1H9UA75</accession>
<gene>
    <name evidence="2" type="ORF">SAMN02910429_02003</name>
</gene>
<sequence length="203" mass="23107">MQYSGRKKVIAGNLPVIAELNVLCTLMAVCMSCFELVWLTEGLLILGIMLCIVDASKNRKYTKKTVAFVKLRSDNKLFYYYPAGVENKEKVEEIDLNQVVGYGSFIKIIKKNKILHDTQIRKHGLKMKNGDFIEFTNPSKGKTKKEIDETIFQIIEKNTGKRREEINGDKFSFFEKVAYGILYSIFLVGACLVIAAFYICSTT</sequence>
<keyword evidence="1" id="KW-0472">Membrane</keyword>
<dbReference type="AlphaFoldDB" id="A0A1H9UA75"/>
<dbReference type="EMBL" id="FOGW01000025">
    <property type="protein sequence ID" value="SES06161.1"/>
    <property type="molecule type" value="Genomic_DNA"/>
</dbReference>
<keyword evidence="3" id="KW-1185">Reference proteome</keyword>
<dbReference type="RefSeq" id="WP_074730875.1">
    <property type="nucleotide sequence ID" value="NZ_FOGW01000025.1"/>
</dbReference>
<reference evidence="3" key="1">
    <citation type="submission" date="2016-10" db="EMBL/GenBank/DDBJ databases">
        <authorList>
            <person name="Varghese N."/>
            <person name="Submissions S."/>
        </authorList>
    </citation>
    <scope>NUCLEOTIDE SEQUENCE [LARGE SCALE GENOMIC DNA]</scope>
    <source>
        <strain evidence="3">S1b</strain>
    </source>
</reference>
<name>A0A1H9UA75_9FIRM</name>
<evidence type="ECO:0000256" key="1">
    <source>
        <dbReference type="SAM" id="Phobius"/>
    </source>
</evidence>
<keyword evidence="1" id="KW-0812">Transmembrane</keyword>
<feature type="transmembrane region" description="Helical" evidence="1">
    <location>
        <begin position="20"/>
        <end position="53"/>
    </location>
</feature>
<protein>
    <submittedName>
        <fullName evidence="2">Uncharacterized protein</fullName>
    </submittedName>
</protein>
<evidence type="ECO:0000313" key="2">
    <source>
        <dbReference type="EMBL" id="SES06161.1"/>
    </source>
</evidence>
<keyword evidence="1" id="KW-1133">Transmembrane helix</keyword>